<dbReference type="NCBIfam" id="TIGR00254">
    <property type="entry name" value="GGDEF"/>
    <property type="match status" value="1"/>
</dbReference>
<evidence type="ECO:0000259" key="1">
    <source>
        <dbReference type="PROSITE" id="PS50112"/>
    </source>
</evidence>
<accession>A0A917HAP7</accession>
<dbReference type="InterPro" id="IPR029787">
    <property type="entry name" value="Nucleotide_cyclase"/>
</dbReference>
<dbReference type="PANTHER" id="PTHR44757:SF2">
    <property type="entry name" value="BIOFILM ARCHITECTURE MAINTENANCE PROTEIN MBAA"/>
    <property type="match status" value="1"/>
</dbReference>
<dbReference type="Proteomes" id="UP000622860">
    <property type="component" value="Unassembled WGS sequence"/>
</dbReference>
<dbReference type="Pfam" id="PF13426">
    <property type="entry name" value="PAS_9"/>
    <property type="match status" value="1"/>
</dbReference>
<dbReference type="InterPro" id="IPR000700">
    <property type="entry name" value="PAS-assoc_C"/>
</dbReference>
<organism evidence="5 6">
    <name type="scientific">Virgibacillus oceani</name>
    <dbReference type="NCBI Taxonomy" id="1479511"/>
    <lineage>
        <taxon>Bacteria</taxon>
        <taxon>Bacillati</taxon>
        <taxon>Bacillota</taxon>
        <taxon>Bacilli</taxon>
        <taxon>Bacillales</taxon>
        <taxon>Bacillaceae</taxon>
        <taxon>Virgibacillus</taxon>
    </lineage>
</organism>
<dbReference type="SUPFAM" id="SSF141868">
    <property type="entry name" value="EAL domain-like"/>
    <property type="match status" value="1"/>
</dbReference>
<dbReference type="CDD" id="cd00130">
    <property type="entry name" value="PAS"/>
    <property type="match status" value="2"/>
</dbReference>
<feature type="domain" description="PAC" evidence="2">
    <location>
        <begin position="362"/>
        <end position="414"/>
    </location>
</feature>
<dbReference type="InterPro" id="IPR043128">
    <property type="entry name" value="Rev_trsase/Diguanyl_cyclase"/>
</dbReference>
<dbReference type="EMBL" id="BMFR01000005">
    <property type="protein sequence ID" value="GGG73185.1"/>
    <property type="molecule type" value="Genomic_DNA"/>
</dbReference>
<dbReference type="Gene3D" id="3.30.450.20">
    <property type="entry name" value="PAS domain"/>
    <property type="match status" value="3"/>
</dbReference>
<feature type="domain" description="GGDEF" evidence="4">
    <location>
        <begin position="443"/>
        <end position="576"/>
    </location>
</feature>
<comment type="caution">
    <text evidence="5">The sequence shown here is derived from an EMBL/GenBank/DDBJ whole genome shotgun (WGS) entry which is preliminary data.</text>
</comment>
<dbReference type="NCBIfam" id="TIGR00229">
    <property type="entry name" value="sensory_box"/>
    <property type="match status" value="1"/>
</dbReference>
<evidence type="ECO:0000259" key="4">
    <source>
        <dbReference type="PROSITE" id="PS50887"/>
    </source>
</evidence>
<dbReference type="PROSITE" id="PS50113">
    <property type="entry name" value="PAC"/>
    <property type="match status" value="2"/>
</dbReference>
<evidence type="ECO:0000259" key="2">
    <source>
        <dbReference type="PROSITE" id="PS50113"/>
    </source>
</evidence>
<dbReference type="Pfam" id="PF00563">
    <property type="entry name" value="EAL"/>
    <property type="match status" value="1"/>
</dbReference>
<dbReference type="Gene3D" id="3.20.20.450">
    <property type="entry name" value="EAL domain"/>
    <property type="match status" value="1"/>
</dbReference>
<name>A0A917HAP7_9BACI</name>
<dbReference type="InterPro" id="IPR001610">
    <property type="entry name" value="PAC"/>
</dbReference>
<dbReference type="CDD" id="cd01948">
    <property type="entry name" value="EAL"/>
    <property type="match status" value="1"/>
</dbReference>
<feature type="domain" description="PAC" evidence="2">
    <location>
        <begin position="107"/>
        <end position="159"/>
    </location>
</feature>
<evidence type="ECO:0008006" key="7">
    <source>
        <dbReference type="Google" id="ProtNLM"/>
    </source>
</evidence>
<dbReference type="PANTHER" id="PTHR44757">
    <property type="entry name" value="DIGUANYLATE CYCLASE DGCP"/>
    <property type="match status" value="1"/>
</dbReference>
<dbReference type="InterPro" id="IPR000160">
    <property type="entry name" value="GGDEF_dom"/>
</dbReference>
<reference evidence="5" key="1">
    <citation type="journal article" date="2014" name="Int. J. Syst. Evol. Microbiol.">
        <title>Complete genome sequence of Corynebacterium casei LMG S-19264T (=DSM 44701T), isolated from a smear-ripened cheese.</title>
        <authorList>
            <consortium name="US DOE Joint Genome Institute (JGI-PGF)"/>
            <person name="Walter F."/>
            <person name="Albersmeier A."/>
            <person name="Kalinowski J."/>
            <person name="Ruckert C."/>
        </authorList>
    </citation>
    <scope>NUCLEOTIDE SEQUENCE</scope>
    <source>
        <strain evidence="5">CGMCC 1.12754</strain>
    </source>
</reference>
<evidence type="ECO:0000259" key="3">
    <source>
        <dbReference type="PROSITE" id="PS50883"/>
    </source>
</evidence>
<protein>
    <recommendedName>
        <fullName evidence="7">Diguanylate cyclase</fullName>
    </recommendedName>
</protein>
<dbReference type="CDD" id="cd01949">
    <property type="entry name" value="GGDEF"/>
    <property type="match status" value="1"/>
</dbReference>
<proteinExistence type="predicted"/>
<dbReference type="SMART" id="SM00091">
    <property type="entry name" value="PAS"/>
    <property type="match status" value="2"/>
</dbReference>
<dbReference type="InterPro" id="IPR035965">
    <property type="entry name" value="PAS-like_dom_sf"/>
</dbReference>
<gene>
    <name evidence="5" type="ORF">GCM10011398_16980</name>
</gene>
<dbReference type="PROSITE" id="PS50883">
    <property type="entry name" value="EAL"/>
    <property type="match status" value="1"/>
</dbReference>
<dbReference type="Pfam" id="PF08447">
    <property type="entry name" value="PAS_3"/>
    <property type="match status" value="2"/>
</dbReference>
<dbReference type="PROSITE" id="PS50887">
    <property type="entry name" value="GGDEF"/>
    <property type="match status" value="1"/>
</dbReference>
<feature type="domain" description="EAL" evidence="3">
    <location>
        <begin position="585"/>
        <end position="840"/>
    </location>
</feature>
<dbReference type="AlphaFoldDB" id="A0A917HAP7"/>
<dbReference type="InterPro" id="IPR001633">
    <property type="entry name" value="EAL_dom"/>
</dbReference>
<dbReference type="InterPro" id="IPR000014">
    <property type="entry name" value="PAS"/>
</dbReference>
<reference evidence="5" key="2">
    <citation type="submission" date="2020-09" db="EMBL/GenBank/DDBJ databases">
        <authorList>
            <person name="Sun Q."/>
            <person name="Zhou Y."/>
        </authorList>
    </citation>
    <scope>NUCLEOTIDE SEQUENCE</scope>
    <source>
        <strain evidence="5">CGMCC 1.12754</strain>
    </source>
</reference>
<dbReference type="SUPFAM" id="SSF55785">
    <property type="entry name" value="PYP-like sensor domain (PAS domain)"/>
    <property type="match status" value="3"/>
</dbReference>
<dbReference type="Pfam" id="PF00990">
    <property type="entry name" value="GGDEF"/>
    <property type="match status" value="1"/>
</dbReference>
<evidence type="ECO:0000313" key="6">
    <source>
        <dbReference type="Proteomes" id="UP000622860"/>
    </source>
</evidence>
<dbReference type="Gene3D" id="3.30.70.270">
    <property type="match status" value="1"/>
</dbReference>
<dbReference type="InterPro" id="IPR013655">
    <property type="entry name" value="PAS_fold_3"/>
</dbReference>
<dbReference type="InterPro" id="IPR035919">
    <property type="entry name" value="EAL_sf"/>
</dbReference>
<dbReference type="InterPro" id="IPR052155">
    <property type="entry name" value="Biofilm_reg_signaling"/>
</dbReference>
<dbReference type="SMART" id="SM00052">
    <property type="entry name" value="EAL"/>
    <property type="match status" value="1"/>
</dbReference>
<keyword evidence="6" id="KW-1185">Reference proteome</keyword>
<dbReference type="PROSITE" id="PS50112">
    <property type="entry name" value="PAS"/>
    <property type="match status" value="1"/>
</dbReference>
<feature type="domain" description="PAS" evidence="1">
    <location>
        <begin position="194"/>
        <end position="231"/>
    </location>
</feature>
<evidence type="ECO:0000313" key="5">
    <source>
        <dbReference type="EMBL" id="GGG73185.1"/>
    </source>
</evidence>
<dbReference type="SUPFAM" id="SSF55073">
    <property type="entry name" value="Nucleotide cyclase"/>
    <property type="match status" value="1"/>
</dbReference>
<sequence>MTNYTPKKANFLKHLFKKNTNADSYLDEQEMDENVLLHYYSSLAFYHPGLIVVFSPDGEILSHNRKSINEFLGYSPRKKLNYKELVTEQTYTILAAAFYNTLKGTTERHEIAVKNKHDQSIYAVVTFIPIKKANNDVEGVYLIIEDITEYKKLTQTLEINEKHLVHAQQIANVGSWEYFIDENKLSCSDYFFAIFGFDKTEAIPIEKPFEFVHPDDYQKTHEIFYQSMKKGIGFTAEYRIYHGKTNEQRYIRAQAEVIWKDDKPYKMVGVIKDQTATKQLEIELETTNKDLKYIFDNLNVGIWMRESLNGKITYASEGLVEILQIPLFDLYDNPDTWKEMILPEDRKEVFDEFALLSEGKRIQISYRINCGDGTTKWILEQTIPRMNDKGEITNLFGMVTDITTEMEIREQLNFFATHDTLTALPNQRSLYEQMDSLCKNTAVPFTTLYLDLDRFNLINDSLGYQIGDEVLKQVASRLKSILPEDGYVARLSSNDFIMIMEDYPSKEYIFSLAENIINHIEEPLNIKDYELNITTSIGISFFPEDGDNKLTLLENAHSALYHAKHQGKNNYQLYSFSRDISSYKKFVLEKDMRKAIVNEEFELYFQPQVEATSGVIRSAEALIRWNHQEWGLVSPGEFIPLAEENHLIHHISDWVIRKVCAQLREWMDKGYTLRPIAINISPIRFLKKGLVDLVKMQLELFQVPAKYLEIEITEGSLLKSEKGVLSTLEGLQKLGVKIAIDDFGTGYASLNYLQEYHADTLKIDQVFIQNINHDNKKGNAIISAILHLAKGLDMTVVAEGVEDPVQFEFLKQRECDLIQGYLFSKPVPLETYEQMMQTGYLKPAKQKDSIAAIEERRDYYRFDLPYALLGEMAIKEVNKRKVNLGSAQILIENISVGGLKMLSSLKLPVNSPMKFLFTFTLMNETFDLYGELSWKSEGKGDTFFYGIEFDTTDADKDRLANVINKMTVLRNLSQEIPDTDFIDGDPYLYLRRNSL</sequence>
<dbReference type="SMART" id="SM00267">
    <property type="entry name" value="GGDEF"/>
    <property type="match status" value="1"/>
</dbReference>
<dbReference type="SMART" id="SM00086">
    <property type="entry name" value="PAC"/>
    <property type="match status" value="3"/>
</dbReference>
<dbReference type="RefSeq" id="WP_188454961.1">
    <property type="nucleotide sequence ID" value="NZ_BMFR01000005.1"/>
</dbReference>